<evidence type="ECO:0000259" key="10">
    <source>
        <dbReference type="PROSITE" id="PS51198"/>
    </source>
</evidence>
<comment type="catalytic activity">
    <reaction evidence="8">
        <text>ATP + H2O = ADP + phosphate + H(+)</text>
        <dbReference type="Rhea" id="RHEA:13065"/>
        <dbReference type="ChEBI" id="CHEBI:15377"/>
        <dbReference type="ChEBI" id="CHEBI:15378"/>
        <dbReference type="ChEBI" id="CHEBI:30616"/>
        <dbReference type="ChEBI" id="CHEBI:43474"/>
        <dbReference type="ChEBI" id="CHEBI:456216"/>
        <dbReference type="EC" id="5.6.2.4"/>
    </reaction>
</comment>
<feature type="binding site" evidence="9">
    <location>
        <begin position="28"/>
        <end position="35"/>
    </location>
    <ligand>
        <name>ATP</name>
        <dbReference type="ChEBI" id="CHEBI:30616"/>
    </ligand>
</feature>
<dbReference type="GO" id="GO:0000724">
    <property type="term" value="P:double-strand break repair via homologous recombination"/>
    <property type="evidence" value="ECO:0007669"/>
    <property type="project" value="TreeGrafter"/>
</dbReference>
<accession>A0AAW4RTC3</accession>
<evidence type="ECO:0000256" key="4">
    <source>
        <dbReference type="ARBA" id="ARBA00022840"/>
    </source>
</evidence>
<evidence type="ECO:0000256" key="1">
    <source>
        <dbReference type="ARBA" id="ARBA00022741"/>
    </source>
</evidence>
<dbReference type="GO" id="GO:0031297">
    <property type="term" value="P:replication fork processing"/>
    <property type="evidence" value="ECO:0007669"/>
    <property type="project" value="TreeGrafter"/>
</dbReference>
<dbReference type="PANTHER" id="PTHR11070:SF30">
    <property type="entry name" value="F-BOX DNA HELICASE 1"/>
    <property type="match status" value="1"/>
</dbReference>
<dbReference type="InterPro" id="IPR014016">
    <property type="entry name" value="UvrD-like_ATP-bd"/>
</dbReference>
<dbReference type="GO" id="GO:0016787">
    <property type="term" value="F:hydrolase activity"/>
    <property type="evidence" value="ECO:0007669"/>
    <property type="project" value="UniProtKB-UniRule"/>
</dbReference>
<dbReference type="InterPro" id="IPR014017">
    <property type="entry name" value="DNA_helicase_UvrD-like_C"/>
</dbReference>
<comment type="caution">
    <text evidence="11">The sequence shown here is derived from an EMBL/GenBank/DDBJ whole genome shotgun (WGS) entry which is preliminary data.</text>
</comment>
<evidence type="ECO:0000256" key="6">
    <source>
        <dbReference type="ARBA" id="ARBA00034617"/>
    </source>
</evidence>
<keyword evidence="1 9" id="KW-0547">Nucleotide-binding</keyword>
<evidence type="ECO:0000256" key="5">
    <source>
        <dbReference type="ARBA" id="ARBA00023235"/>
    </source>
</evidence>
<proteinExistence type="predicted"/>
<comment type="catalytic activity">
    <reaction evidence="6">
        <text>Couples ATP hydrolysis with the unwinding of duplex DNA by translocating in the 3'-5' direction.</text>
        <dbReference type="EC" id="5.6.2.4"/>
    </reaction>
</comment>
<evidence type="ECO:0000256" key="7">
    <source>
        <dbReference type="ARBA" id="ARBA00034808"/>
    </source>
</evidence>
<dbReference type="InterPro" id="IPR000212">
    <property type="entry name" value="DNA_helicase_UvrD/REP"/>
</dbReference>
<evidence type="ECO:0000256" key="9">
    <source>
        <dbReference type="PROSITE-ProRule" id="PRU00560"/>
    </source>
</evidence>
<dbReference type="SUPFAM" id="SSF52540">
    <property type="entry name" value="P-loop containing nucleoside triphosphate hydrolases"/>
    <property type="match status" value="1"/>
</dbReference>
<keyword evidence="5" id="KW-0413">Isomerase</keyword>
<dbReference type="Gene3D" id="3.40.50.300">
    <property type="entry name" value="P-loop containing nucleotide triphosphate hydrolases"/>
    <property type="match status" value="2"/>
</dbReference>
<dbReference type="PROSITE" id="PS51198">
    <property type="entry name" value="UVRD_HELICASE_ATP_BIND"/>
    <property type="match status" value="1"/>
</dbReference>
<keyword evidence="4 9" id="KW-0067">ATP-binding</keyword>
<reference evidence="11" key="1">
    <citation type="submission" date="2015-12" db="EMBL/GenBank/DDBJ databases">
        <authorList>
            <person name="Bansal K."/>
            <person name="Midha S."/>
            <person name="Patil P.B."/>
        </authorList>
    </citation>
    <scope>NUCLEOTIDE SEQUENCE</scope>
    <source>
        <strain evidence="11">LMG867</strain>
    </source>
</reference>
<dbReference type="AlphaFoldDB" id="A0AAW4RTC3"/>
<dbReference type="Proteomes" id="UP000825388">
    <property type="component" value="Unassembled WGS sequence"/>
</dbReference>
<keyword evidence="2 9" id="KW-0378">Hydrolase</keyword>
<dbReference type="GO" id="GO:0003677">
    <property type="term" value="F:DNA binding"/>
    <property type="evidence" value="ECO:0007669"/>
    <property type="project" value="InterPro"/>
</dbReference>
<evidence type="ECO:0000256" key="3">
    <source>
        <dbReference type="ARBA" id="ARBA00022806"/>
    </source>
</evidence>
<evidence type="ECO:0000256" key="8">
    <source>
        <dbReference type="ARBA" id="ARBA00048988"/>
    </source>
</evidence>
<feature type="domain" description="UvrD-like helicase ATP-binding" evidence="10">
    <location>
        <begin position="7"/>
        <end position="279"/>
    </location>
</feature>
<evidence type="ECO:0000256" key="2">
    <source>
        <dbReference type="ARBA" id="ARBA00022801"/>
    </source>
</evidence>
<dbReference type="EC" id="5.6.2.4" evidence="7"/>
<evidence type="ECO:0000313" key="11">
    <source>
        <dbReference type="EMBL" id="MBZ3926184.1"/>
    </source>
</evidence>
<dbReference type="Pfam" id="PF00580">
    <property type="entry name" value="UvrD-helicase"/>
    <property type="match status" value="1"/>
</dbReference>
<dbReference type="InterPro" id="IPR027417">
    <property type="entry name" value="P-loop_NTPase"/>
</dbReference>
<protein>
    <recommendedName>
        <fullName evidence="7">DNA 3'-5' helicase</fullName>
        <ecNumber evidence="7">5.6.2.4</ecNumber>
    </recommendedName>
</protein>
<dbReference type="GO" id="GO:0043138">
    <property type="term" value="F:3'-5' DNA helicase activity"/>
    <property type="evidence" value="ECO:0007669"/>
    <property type="project" value="UniProtKB-EC"/>
</dbReference>
<dbReference type="Pfam" id="PF13361">
    <property type="entry name" value="UvrD_C"/>
    <property type="match status" value="1"/>
</dbReference>
<name>A0AAW4RTC3_XANCI</name>
<organism evidence="11 12">
    <name type="scientific">Xanthomonas citri pv. sesbaniae</name>
    <dbReference type="NCBI Taxonomy" id="473425"/>
    <lineage>
        <taxon>Bacteria</taxon>
        <taxon>Pseudomonadati</taxon>
        <taxon>Pseudomonadota</taxon>
        <taxon>Gammaproteobacteria</taxon>
        <taxon>Lysobacterales</taxon>
        <taxon>Lysobacteraceae</taxon>
        <taxon>Xanthomonas</taxon>
    </lineage>
</organism>
<dbReference type="PANTHER" id="PTHR11070">
    <property type="entry name" value="UVRD / RECB / PCRA DNA HELICASE FAMILY MEMBER"/>
    <property type="match status" value="1"/>
</dbReference>
<gene>
    <name evidence="11" type="ORF">Xseb_19150</name>
</gene>
<dbReference type="GO" id="GO:0005524">
    <property type="term" value="F:ATP binding"/>
    <property type="evidence" value="ECO:0007669"/>
    <property type="project" value="UniProtKB-UniRule"/>
</dbReference>
<evidence type="ECO:0000313" key="12">
    <source>
        <dbReference type="Proteomes" id="UP000825388"/>
    </source>
</evidence>
<dbReference type="EMBL" id="LOKL01000153">
    <property type="protein sequence ID" value="MBZ3926184.1"/>
    <property type="molecule type" value="Genomic_DNA"/>
</dbReference>
<sequence length="507" mass="56162">MWRSLPVYYTPEQEAIVASDARIIRANAFAGTGKSSTLIGYAKRRPHERQLMVAFNKAIQLEAADRFPRHVKCRTGHSLAWFPHGAKYDGKILNDIKPFHITGTTAAYTSSMPAAVVRVFDQRVIETVKAFLVSADEAMGVRHVSLGDSPAEKKYFSEHALLAAATQVWAGMQEMKLPMVHDGYLKLYQLSRPRLAFDTIMIDEAQDTNPVLQSILQSQAARLLYVGDHHQAIYSFRGAQNSMQLVNADASFYLTGSFRFGPAVADVANRILARKGESVQLRGLGAETNIEHGAYEDPRGTAFISRTNAAVFDKANAAVCRGVKVAYVGGVNTYRFEVGEDISKLRQHGPADVRNPFIASFESFESLAEYAETVQDKELSGWAKVVERYGGKRFDHALNRIRAEAIQFDSADEGQRQALVVVTAHRSKGLEFNRVELAENFIDTLDEETGKLRDFADADRETVEEVNLLYVAATRARKELATNASVAQLFDQNLAPEDRAASSMAMA</sequence>
<keyword evidence="3 9" id="KW-0347">Helicase</keyword>